<feature type="transmembrane region" description="Helical" evidence="1">
    <location>
        <begin position="106"/>
        <end position="127"/>
    </location>
</feature>
<proteinExistence type="predicted"/>
<accession>A0A7J3VT58</accession>
<name>A0A7J3VT58_CALS0</name>
<gene>
    <name evidence="2" type="ORF">ENM31_03455</name>
</gene>
<feature type="transmembrane region" description="Helical" evidence="1">
    <location>
        <begin position="25"/>
        <end position="54"/>
    </location>
</feature>
<sequence length="130" mass="13974">MAERLRAFFDRAVEVVSKPSFQEGLVLVAVVATSVILAGVVYGLFSGVSIGVAFVGNTIRVFYPDQRVQTVAELLVATTFYLLGFAGLMLYSMALSKRFSPRASQYMLLFSSLLVVVSALGLMGGHLSKA</sequence>
<comment type="caution">
    <text evidence="2">The sequence shown here is derived from an EMBL/GenBank/DDBJ whole genome shotgun (WGS) entry which is preliminary data.</text>
</comment>
<keyword evidence="1" id="KW-1133">Transmembrane helix</keyword>
<feature type="transmembrane region" description="Helical" evidence="1">
    <location>
        <begin position="74"/>
        <end position="94"/>
    </location>
</feature>
<keyword evidence="1" id="KW-0472">Membrane</keyword>
<evidence type="ECO:0000313" key="2">
    <source>
        <dbReference type="EMBL" id="HHM44338.1"/>
    </source>
</evidence>
<protein>
    <submittedName>
        <fullName evidence="2">Uncharacterized protein</fullName>
    </submittedName>
</protein>
<dbReference type="EMBL" id="DRXH01000118">
    <property type="protein sequence ID" value="HHM44338.1"/>
    <property type="molecule type" value="Genomic_DNA"/>
</dbReference>
<keyword evidence="1" id="KW-0812">Transmembrane</keyword>
<reference evidence="2" key="1">
    <citation type="journal article" date="2020" name="mSystems">
        <title>Genome- and Community-Level Interaction Insights into Carbon Utilization and Element Cycling Functions of Hydrothermarchaeota in Hydrothermal Sediment.</title>
        <authorList>
            <person name="Zhou Z."/>
            <person name="Liu Y."/>
            <person name="Xu W."/>
            <person name="Pan J."/>
            <person name="Luo Z.H."/>
            <person name="Li M."/>
        </authorList>
    </citation>
    <scope>NUCLEOTIDE SEQUENCE [LARGE SCALE GENOMIC DNA]</scope>
    <source>
        <strain evidence="2">SpSt-1074</strain>
    </source>
</reference>
<evidence type="ECO:0000256" key="1">
    <source>
        <dbReference type="SAM" id="Phobius"/>
    </source>
</evidence>
<organism evidence="2">
    <name type="scientific">Caldiarchaeum subterraneum</name>
    <dbReference type="NCBI Taxonomy" id="311458"/>
    <lineage>
        <taxon>Archaea</taxon>
        <taxon>Nitrososphaerota</taxon>
        <taxon>Candidatus Caldarchaeales</taxon>
        <taxon>Candidatus Caldarchaeaceae</taxon>
        <taxon>Candidatus Caldarchaeum</taxon>
    </lineage>
</organism>
<dbReference type="AlphaFoldDB" id="A0A7J3VT58"/>